<evidence type="ECO:0000313" key="5">
    <source>
        <dbReference type="Proteomes" id="UP001279734"/>
    </source>
</evidence>
<reference evidence="4" key="1">
    <citation type="submission" date="2023-05" db="EMBL/GenBank/DDBJ databases">
        <title>Nepenthes gracilis genome sequencing.</title>
        <authorList>
            <person name="Fukushima K."/>
        </authorList>
    </citation>
    <scope>NUCLEOTIDE SEQUENCE</scope>
    <source>
        <strain evidence="4">SING2019-196</strain>
    </source>
</reference>
<dbReference type="Pfam" id="PF03763">
    <property type="entry name" value="Remorin_C"/>
    <property type="match status" value="1"/>
</dbReference>
<protein>
    <recommendedName>
        <fullName evidence="3">Remorin C-terminal domain-containing protein</fullName>
    </recommendedName>
</protein>
<keyword evidence="5" id="KW-1185">Reference proteome</keyword>
<sequence length="309" mass="34851">MVDFIKQVSIRFVGMGQKPTSIREGKAPPQETRSFNGDRKPLRWFGRQFSGQMNDENDSNGGGEYAAAVAAAAFAISSLESDVSYQRKPTAGLETSMDKIKINGKAETTPMLADYSGTSKRFTDSSMAETNGASKKPIRLMPSLRRTSTFPDKQFEDMKTTKEEGIEEIPTFPSPPIFPPAAPPLIKPGFPPNRTQMPQIEETEADVWENAQMAKIQQRYQKLDSKIGEWEDSKKKKAKDSLERTESELQQSRDKALRQYKIEMERINQIAAGARAQAEDKQRNDVLKLKEKANEFRRTGELPRRCACF</sequence>
<feature type="domain" description="Remorin C-terminal" evidence="3">
    <location>
        <begin position="202"/>
        <end position="304"/>
    </location>
</feature>
<name>A0AAD3T9J3_NEPGR</name>
<organism evidence="4 5">
    <name type="scientific">Nepenthes gracilis</name>
    <name type="common">Slender pitcher plant</name>
    <dbReference type="NCBI Taxonomy" id="150966"/>
    <lineage>
        <taxon>Eukaryota</taxon>
        <taxon>Viridiplantae</taxon>
        <taxon>Streptophyta</taxon>
        <taxon>Embryophyta</taxon>
        <taxon>Tracheophyta</taxon>
        <taxon>Spermatophyta</taxon>
        <taxon>Magnoliopsida</taxon>
        <taxon>eudicotyledons</taxon>
        <taxon>Gunneridae</taxon>
        <taxon>Pentapetalae</taxon>
        <taxon>Caryophyllales</taxon>
        <taxon>Nepenthaceae</taxon>
        <taxon>Nepenthes</taxon>
    </lineage>
</organism>
<comment type="caution">
    <text evidence="4">The sequence shown here is derived from an EMBL/GenBank/DDBJ whole genome shotgun (WGS) entry which is preliminary data.</text>
</comment>
<feature type="region of interest" description="Disordered" evidence="2">
    <location>
        <begin position="225"/>
        <end position="254"/>
    </location>
</feature>
<evidence type="ECO:0000256" key="2">
    <source>
        <dbReference type="SAM" id="MobiDB-lite"/>
    </source>
</evidence>
<feature type="region of interest" description="Disordered" evidence="2">
    <location>
        <begin position="19"/>
        <end position="41"/>
    </location>
</feature>
<dbReference type="InterPro" id="IPR005516">
    <property type="entry name" value="Remorin_C"/>
</dbReference>
<dbReference type="PANTHER" id="PTHR31471">
    <property type="entry name" value="OS02G0116800 PROTEIN"/>
    <property type="match status" value="1"/>
</dbReference>
<accession>A0AAD3T9J3</accession>
<gene>
    <name evidence="4" type="ORF">Nepgr_028023</name>
</gene>
<dbReference type="EMBL" id="BSYO01000030">
    <property type="protein sequence ID" value="GMH26180.1"/>
    <property type="molecule type" value="Genomic_DNA"/>
</dbReference>
<comment type="similarity">
    <text evidence="1">Belongs to the remorin family.</text>
</comment>
<proteinExistence type="inferred from homology"/>
<evidence type="ECO:0000313" key="4">
    <source>
        <dbReference type="EMBL" id="GMH26180.1"/>
    </source>
</evidence>
<dbReference type="AlphaFoldDB" id="A0AAD3T9J3"/>
<dbReference type="Proteomes" id="UP001279734">
    <property type="component" value="Unassembled WGS sequence"/>
</dbReference>
<evidence type="ECO:0000256" key="1">
    <source>
        <dbReference type="ARBA" id="ARBA00005711"/>
    </source>
</evidence>
<dbReference type="PANTHER" id="PTHR31471:SF51">
    <property type="entry name" value="REMORIN FAMILY PROTEIN"/>
    <property type="match status" value="1"/>
</dbReference>
<evidence type="ECO:0000259" key="3">
    <source>
        <dbReference type="Pfam" id="PF03763"/>
    </source>
</evidence>